<gene>
    <name evidence="2" type="ORF">ACHKAR_11890</name>
</gene>
<reference evidence="2 3" key="1">
    <citation type="journal article" date="2013" name="Int. J. Syst. Evol. Microbiol.">
        <title>Marinoscillum luteum sp. nov., isolated from marine sediment.</title>
        <authorList>
            <person name="Cha I.T."/>
            <person name="Park S.J."/>
            <person name="Kim S.J."/>
            <person name="Kim J.G."/>
            <person name="Jung M.Y."/>
            <person name="Shin K.S."/>
            <person name="Kwon K.K."/>
            <person name="Yang S.H."/>
            <person name="Seo Y.S."/>
            <person name="Rhee S.K."/>
        </authorList>
    </citation>
    <scope>NUCLEOTIDE SEQUENCE [LARGE SCALE GENOMIC DNA]</scope>
    <source>
        <strain evidence="2 3">KCTC 23939</strain>
    </source>
</reference>
<dbReference type="RefSeq" id="WP_159585076.1">
    <property type="nucleotide sequence ID" value="NZ_JBIPKE010000017.1"/>
</dbReference>
<name>A0ABW7N959_9BACT</name>
<organism evidence="2 3">
    <name type="scientific">Marinoscillum luteum</name>
    <dbReference type="NCBI Taxonomy" id="861051"/>
    <lineage>
        <taxon>Bacteria</taxon>
        <taxon>Pseudomonadati</taxon>
        <taxon>Bacteroidota</taxon>
        <taxon>Cytophagia</taxon>
        <taxon>Cytophagales</taxon>
        <taxon>Reichenbachiellaceae</taxon>
        <taxon>Marinoscillum</taxon>
    </lineage>
</organism>
<keyword evidence="1" id="KW-0472">Membrane</keyword>
<evidence type="ECO:0000313" key="3">
    <source>
        <dbReference type="Proteomes" id="UP001610063"/>
    </source>
</evidence>
<proteinExistence type="predicted"/>
<feature type="transmembrane region" description="Helical" evidence="1">
    <location>
        <begin position="12"/>
        <end position="33"/>
    </location>
</feature>
<comment type="caution">
    <text evidence="2">The sequence shown here is derived from an EMBL/GenBank/DDBJ whole genome shotgun (WGS) entry which is preliminary data.</text>
</comment>
<sequence length="170" mass="19121">MSEPYNNWERFYHRFNLIFHGIIAGSLLPFAFVFLETQKEFPDAPLIEGMESMVIKMLLVVLAGVLIFLAQSYRKTVISEVQALSDIKEKLDLYLSKKLIQYGILAGAAVAGLLGLYLTKDQLFSFVFVVVLFVFSLVRPTFDRVSAEIGVGSKDLQEWGRGSVESDDKS</sequence>
<evidence type="ECO:0000256" key="1">
    <source>
        <dbReference type="SAM" id="Phobius"/>
    </source>
</evidence>
<feature type="transmembrane region" description="Helical" evidence="1">
    <location>
        <begin position="99"/>
        <end position="117"/>
    </location>
</feature>
<feature type="transmembrane region" description="Helical" evidence="1">
    <location>
        <begin position="53"/>
        <end position="70"/>
    </location>
</feature>
<keyword evidence="1" id="KW-1133">Transmembrane helix</keyword>
<dbReference type="Proteomes" id="UP001610063">
    <property type="component" value="Unassembled WGS sequence"/>
</dbReference>
<dbReference type="EMBL" id="JBIPKE010000017">
    <property type="protein sequence ID" value="MFH6984145.1"/>
    <property type="molecule type" value="Genomic_DNA"/>
</dbReference>
<accession>A0ABW7N959</accession>
<evidence type="ECO:0000313" key="2">
    <source>
        <dbReference type="EMBL" id="MFH6984145.1"/>
    </source>
</evidence>
<feature type="transmembrane region" description="Helical" evidence="1">
    <location>
        <begin position="123"/>
        <end position="142"/>
    </location>
</feature>
<keyword evidence="1" id="KW-0812">Transmembrane</keyword>
<protein>
    <submittedName>
        <fullName evidence="2">Uncharacterized protein</fullName>
    </submittedName>
</protein>
<keyword evidence="3" id="KW-1185">Reference proteome</keyword>